<keyword evidence="1 2" id="KW-0812">Transmembrane</keyword>
<gene>
    <name evidence="2" type="ORF">TTHERM_000592705</name>
</gene>
<protein>
    <submittedName>
        <fullName evidence="2">Transmembrane protein, putative</fullName>
    </submittedName>
</protein>
<accession>W7XJJ0</accession>
<keyword evidence="3" id="KW-1185">Reference proteome</keyword>
<dbReference type="EMBL" id="GG662781">
    <property type="protein sequence ID" value="EWS75566.1"/>
    <property type="molecule type" value="Genomic_DNA"/>
</dbReference>
<feature type="transmembrane region" description="Helical" evidence="1">
    <location>
        <begin position="105"/>
        <end position="128"/>
    </location>
</feature>
<proteinExistence type="predicted"/>
<dbReference type="RefSeq" id="XP_012651866.1">
    <property type="nucleotide sequence ID" value="XM_012796412.1"/>
</dbReference>
<reference evidence="3" key="1">
    <citation type="journal article" date="2006" name="PLoS Biol.">
        <title>Macronuclear genome sequence of the ciliate Tetrahymena thermophila, a model eukaryote.</title>
        <authorList>
            <person name="Eisen J.A."/>
            <person name="Coyne R.S."/>
            <person name="Wu M."/>
            <person name="Wu D."/>
            <person name="Thiagarajan M."/>
            <person name="Wortman J.R."/>
            <person name="Badger J.H."/>
            <person name="Ren Q."/>
            <person name="Amedeo P."/>
            <person name="Jones K.M."/>
            <person name="Tallon L.J."/>
            <person name="Delcher A.L."/>
            <person name="Salzberg S.L."/>
            <person name="Silva J.C."/>
            <person name="Haas B.J."/>
            <person name="Majoros W.H."/>
            <person name="Farzad M."/>
            <person name="Carlton J.M."/>
            <person name="Smith R.K. Jr."/>
            <person name="Garg J."/>
            <person name="Pearlman R.E."/>
            <person name="Karrer K.M."/>
            <person name="Sun L."/>
            <person name="Manning G."/>
            <person name="Elde N.C."/>
            <person name="Turkewitz A.P."/>
            <person name="Asai D.J."/>
            <person name="Wilkes D.E."/>
            <person name="Wang Y."/>
            <person name="Cai H."/>
            <person name="Collins K."/>
            <person name="Stewart B.A."/>
            <person name="Lee S.R."/>
            <person name="Wilamowska K."/>
            <person name="Weinberg Z."/>
            <person name="Ruzzo W.L."/>
            <person name="Wloga D."/>
            <person name="Gaertig J."/>
            <person name="Frankel J."/>
            <person name="Tsao C.-C."/>
            <person name="Gorovsky M.A."/>
            <person name="Keeling P.J."/>
            <person name="Waller R.F."/>
            <person name="Patron N.J."/>
            <person name="Cherry J.M."/>
            <person name="Stover N.A."/>
            <person name="Krieger C.J."/>
            <person name="del Toro C."/>
            <person name="Ryder H.F."/>
            <person name="Williamson S.C."/>
            <person name="Barbeau R.A."/>
            <person name="Hamilton E.P."/>
            <person name="Orias E."/>
        </authorList>
    </citation>
    <scope>NUCLEOTIDE SEQUENCE [LARGE SCALE GENOMIC DNA]</scope>
    <source>
        <strain evidence="3">SB210</strain>
    </source>
</reference>
<dbReference type="KEGG" id="tet:TTHERM_000592705"/>
<keyword evidence="1" id="KW-1133">Transmembrane helix</keyword>
<evidence type="ECO:0000313" key="2">
    <source>
        <dbReference type="EMBL" id="EWS75566.1"/>
    </source>
</evidence>
<feature type="transmembrane region" description="Helical" evidence="1">
    <location>
        <begin position="32"/>
        <end position="55"/>
    </location>
</feature>
<sequence length="132" mass="15917">MYKKNQLLINYLFANINIYFQINFLINLVVKSIFSLVSQLVVNQLVSQLLGFLFINKIDRQIFRQMIIQFNVQCITSFNLYGYLFNVSIENCVFIYLFLHITRLIQIFTIIFWRIAIDYFLLIIHSFINHFL</sequence>
<dbReference type="Proteomes" id="UP000009168">
    <property type="component" value="Unassembled WGS sequence"/>
</dbReference>
<feature type="transmembrane region" description="Helical" evidence="1">
    <location>
        <begin position="76"/>
        <end position="99"/>
    </location>
</feature>
<keyword evidence="1" id="KW-0472">Membrane</keyword>
<dbReference type="GeneID" id="24439749"/>
<name>W7XJJ0_TETTS</name>
<evidence type="ECO:0000256" key="1">
    <source>
        <dbReference type="SAM" id="Phobius"/>
    </source>
</evidence>
<evidence type="ECO:0000313" key="3">
    <source>
        <dbReference type="Proteomes" id="UP000009168"/>
    </source>
</evidence>
<feature type="transmembrane region" description="Helical" evidence="1">
    <location>
        <begin position="7"/>
        <end position="26"/>
    </location>
</feature>
<dbReference type="InParanoid" id="W7XJJ0"/>
<dbReference type="AlphaFoldDB" id="W7XJJ0"/>
<organism evidence="2 3">
    <name type="scientific">Tetrahymena thermophila (strain SB210)</name>
    <dbReference type="NCBI Taxonomy" id="312017"/>
    <lineage>
        <taxon>Eukaryota</taxon>
        <taxon>Sar</taxon>
        <taxon>Alveolata</taxon>
        <taxon>Ciliophora</taxon>
        <taxon>Intramacronucleata</taxon>
        <taxon>Oligohymenophorea</taxon>
        <taxon>Hymenostomatida</taxon>
        <taxon>Tetrahymenina</taxon>
        <taxon>Tetrahymenidae</taxon>
        <taxon>Tetrahymena</taxon>
    </lineage>
</organism>